<reference evidence="10" key="1">
    <citation type="submission" date="2017-05" db="EMBL/GenBank/DDBJ databases">
        <authorList>
            <person name="Rodrigo-Torres L."/>
            <person name="Arahal R. D."/>
            <person name="Lucena T."/>
        </authorList>
    </citation>
    <scope>NUCLEOTIDE SEQUENCE [LARGE SCALE GENOMIC DNA]</scope>
    <source>
        <strain evidence="10">CECT 8621</strain>
    </source>
</reference>
<name>A0A238JL90_9RHOB</name>
<dbReference type="InterPro" id="IPR020610">
    <property type="entry name" value="Thiolase_AS"/>
</dbReference>
<evidence type="ECO:0000256" key="3">
    <source>
        <dbReference type="ARBA" id="ARBA00023315"/>
    </source>
</evidence>
<dbReference type="AlphaFoldDB" id="A0A238JL90"/>
<dbReference type="InterPro" id="IPR002155">
    <property type="entry name" value="Thiolase"/>
</dbReference>
<dbReference type="EMBL" id="FXYE01000001">
    <property type="protein sequence ID" value="SMX31411.1"/>
    <property type="molecule type" value="Genomic_DNA"/>
</dbReference>
<feature type="active site" description="Proton acceptor" evidence="4">
    <location>
        <position position="373"/>
    </location>
</feature>
<dbReference type="Gene3D" id="3.40.47.10">
    <property type="match status" value="2"/>
</dbReference>
<proteinExistence type="inferred from homology"/>
<gene>
    <name evidence="9" type="primary">thlA</name>
    <name evidence="9" type="ORF">COL8621_00433</name>
</gene>
<accession>A0A238JL90</accession>
<dbReference type="NCBIfam" id="TIGR01930">
    <property type="entry name" value="AcCoA-C-Actrans"/>
    <property type="match status" value="1"/>
</dbReference>
<dbReference type="Proteomes" id="UP000202922">
    <property type="component" value="Unassembled WGS sequence"/>
</dbReference>
<dbReference type="InterPro" id="IPR020616">
    <property type="entry name" value="Thiolase_N"/>
</dbReference>
<feature type="active site" description="Proton acceptor" evidence="4">
    <location>
        <position position="343"/>
    </location>
</feature>
<dbReference type="GO" id="GO:0003985">
    <property type="term" value="F:acetyl-CoA C-acetyltransferase activity"/>
    <property type="evidence" value="ECO:0007669"/>
    <property type="project" value="UniProtKB-EC"/>
</dbReference>
<dbReference type="PROSITE" id="PS00099">
    <property type="entry name" value="THIOLASE_3"/>
    <property type="match status" value="1"/>
</dbReference>
<evidence type="ECO:0000256" key="4">
    <source>
        <dbReference type="PIRSR" id="PIRSR000429-1"/>
    </source>
</evidence>
<dbReference type="Pfam" id="PF02803">
    <property type="entry name" value="Thiolase_C"/>
    <property type="match status" value="1"/>
</dbReference>
<feature type="active site" description="Acyl-thioester intermediate" evidence="4">
    <location>
        <position position="89"/>
    </location>
</feature>
<dbReference type="SUPFAM" id="SSF53901">
    <property type="entry name" value="Thiolase-like"/>
    <property type="match status" value="2"/>
</dbReference>
<protein>
    <submittedName>
        <fullName evidence="9">Acetyl-CoA acetyltransferase</fullName>
        <ecNumber evidence="9">2.3.1.9</ecNumber>
    </submittedName>
</protein>
<dbReference type="PIRSF" id="PIRSF000429">
    <property type="entry name" value="Ac-CoA_Ac_transf"/>
    <property type="match status" value="1"/>
</dbReference>
<evidence type="ECO:0000256" key="6">
    <source>
        <dbReference type="SAM" id="MobiDB-lite"/>
    </source>
</evidence>
<keyword evidence="2 5" id="KW-0808">Transferase</keyword>
<dbReference type="RefSeq" id="WP_093965687.1">
    <property type="nucleotide sequence ID" value="NZ_FXYE01000001.1"/>
</dbReference>
<dbReference type="InterPro" id="IPR020617">
    <property type="entry name" value="Thiolase_C"/>
</dbReference>
<evidence type="ECO:0000256" key="5">
    <source>
        <dbReference type="RuleBase" id="RU003557"/>
    </source>
</evidence>
<feature type="domain" description="Thiolase C-terminal" evidence="8">
    <location>
        <begin position="266"/>
        <end position="385"/>
    </location>
</feature>
<evidence type="ECO:0000313" key="10">
    <source>
        <dbReference type="Proteomes" id="UP000202922"/>
    </source>
</evidence>
<feature type="domain" description="Thiolase N-terminal" evidence="7">
    <location>
        <begin position="5"/>
        <end position="258"/>
    </location>
</feature>
<dbReference type="PANTHER" id="PTHR18919:SF164">
    <property type="entry name" value="ACETYL-COA ACETYLTRANSFERASE"/>
    <property type="match status" value="1"/>
</dbReference>
<organism evidence="9 10">
    <name type="scientific">Actibacterium lipolyticum</name>
    <dbReference type="NCBI Taxonomy" id="1524263"/>
    <lineage>
        <taxon>Bacteria</taxon>
        <taxon>Pseudomonadati</taxon>
        <taxon>Pseudomonadota</taxon>
        <taxon>Alphaproteobacteria</taxon>
        <taxon>Rhodobacterales</taxon>
        <taxon>Roseobacteraceae</taxon>
        <taxon>Actibacterium</taxon>
    </lineage>
</organism>
<dbReference type="InterPro" id="IPR016039">
    <property type="entry name" value="Thiolase-like"/>
</dbReference>
<evidence type="ECO:0000259" key="7">
    <source>
        <dbReference type="Pfam" id="PF00108"/>
    </source>
</evidence>
<evidence type="ECO:0000313" key="9">
    <source>
        <dbReference type="EMBL" id="SMX31411.1"/>
    </source>
</evidence>
<dbReference type="Pfam" id="PF00108">
    <property type="entry name" value="Thiolase_N"/>
    <property type="match status" value="1"/>
</dbReference>
<dbReference type="OrthoDB" id="9764638at2"/>
<dbReference type="PANTHER" id="PTHR18919">
    <property type="entry name" value="ACETYL-COA C-ACYLTRANSFERASE"/>
    <property type="match status" value="1"/>
</dbReference>
<dbReference type="EC" id="2.3.1.9" evidence="9"/>
<sequence length="388" mass="39768">MTKDVYILGTARTPIGGLLGELSGLSAVQLGAHAARATGERAGLALEAVEQCFMGCVLPAGLGQAPARQVALSAGLPRSTQATTVNKMCGSGLQAAILAHDRIKAGGASIILAGGMESMSNAPHLLPRQRQGIKFGNGAIIDSMSRDGLEDAYEPGTLMGQFADRSSVAHQVSREELDDFAVMSLERAMAGASSDEIAEVEVTSRRGVQVVSTDEQPRNADIGKIPQLRPAFGPEGRTTAANASSISDGASNMILATAEAVPAQAPRVRILGHGCYAADPDQFCSAPGFAMADLLSTIGWEAEDVDLYEVNEAFAVVPILAARHIGVSLDRVNVRGGACALGHPIGTSGARIVTTLVNSLIARGGGRGMASICLGGGEALAMALEVTG</sequence>
<evidence type="ECO:0000259" key="8">
    <source>
        <dbReference type="Pfam" id="PF02803"/>
    </source>
</evidence>
<feature type="region of interest" description="Disordered" evidence="6">
    <location>
        <begin position="213"/>
        <end position="243"/>
    </location>
</feature>
<evidence type="ECO:0000256" key="2">
    <source>
        <dbReference type="ARBA" id="ARBA00022679"/>
    </source>
</evidence>
<comment type="similarity">
    <text evidence="1 5">Belongs to the thiolase-like superfamily. Thiolase family.</text>
</comment>
<keyword evidence="10" id="KW-1185">Reference proteome</keyword>
<evidence type="ECO:0000256" key="1">
    <source>
        <dbReference type="ARBA" id="ARBA00010982"/>
    </source>
</evidence>
<dbReference type="CDD" id="cd00751">
    <property type="entry name" value="thiolase"/>
    <property type="match status" value="1"/>
</dbReference>
<keyword evidence="3 5" id="KW-0012">Acyltransferase</keyword>